<feature type="transmembrane region" description="Helical" evidence="1">
    <location>
        <begin position="197"/>
        <end position="218"/>
    </location>
</feature>
<dbReference type="InterPro" id="IPR046675">
    <property type="entry name" value="DUF6545"/>
</dbReference>
<dbReference type="Proteomes" id="UP001603418">
    <property type="component" value="Unassembled WGS sequence"/>
</dbReference>
<evidence type="ECO:0000259" key="2">
    <source>
        <dbReference type="Pfam" id="PF20182"/>
    </source>
</evidence>
<protein>
    <submittedName>
        <fullName evidence="3">MAB_1171c family putative transporter</fullName>
    </submittedName>
</protein>
<feature type="transmembrane region" description="Helical" evidence="1">
    <location>
        <begin position="12"/>
        <end position="33"/>
    </location>
</feature>
<accession>A0ABW6YP24</accession>
<evidence type="ECO:0000256" key="1">
    <source>
        <dbReference type="SAM" id="Phobius"/>
    </source>
</evidence>
<comment type="caution">
    <text evidence="3">The sequence shown here is derived from an EMBL/GenBank/DDBJ whole genome shotgun (WGS) entry which is preliminary data.</text>
</comment>
<feature type="transmembrane region" description="Helical" evidence="1">
    <location>
        <begin position="158"/>
        <end position="176"/>
    </location>
</feature>
<feature type="domain" description="DUF6545" evidence="2">
    <location>
        <begin position="259"/>
        <end position="381"/>
    </location>
</feature>
<keyword evidence="1" id="KW-0812">Transmembrane</keyword>
<gene>
    <name evidence="3" type="ORF">ACF1HC_02950</name>
</gene>
<dbReference type="NCBIfam" id="NF042915">
    <property type="entry name" value="MAB_1171c_fam"/>
    <property type="match status" value="1"/>
</dbReference>
<evidence type="ECO:0000313" key="4">
    <source>
        <dbReference type="Proteomes" id="UP001603418"/>
    </source>
</evidence>
<keyword evidence="1" id="KW-1133">Transmembrane helix</keyword>
<name>A0ABW6YP24_9ACTN</name>
<dbReference type="RefSeq" id="WP_244405513.1">
    <property type="nucleotide sequence ID" value="NZ_JBFACJ010000001.1"/>
</dbReference>
<feature type="transmembrane region" description="Helical" evidence="1">
    <location>
        <begin position="230"/>
        <end position="252"/>
    </location>
</feature>
<feature type="transmembrane region" description="Helical" evidence="1">
    <location>
        <begin position="40"/>
        <end position="63"/>
    </location>
</feature>
<feature type="transmembrane region" description="Helical" evidence="1">
    <location>
        <begin position="115"/>
        <end position="134"/>
    </location>
</feature>
<proteinExistence type="predicted"/>
<reference evidence="3 4" key="1">
    <citation type="submission" date="2024-10" db="EMBL/GenBank/DDBJ databases">
        <title>The Natural Products Discovery Center: Release of the First 8490 Sequenced Strains for Exploring Actinobacteria Biosynthetic Diversity.</title>
        <authorList>
            <person name="Kalkreuter E."/>
            <person name="Kautsar S.A."/>
            <person name="Yang D."/>
            <person name="Bader C.D."/>
            <person name="Teijaro C.N."/>
            <person name="Fluegel L."/>
            <person name="Davis C.M."/>
            <person name="Simpson J.R."/>
            <person name="Lauterbach L."/>
            <person name="Steele A.D."/>
            <person name="Gui C."/>
            <person name="Meng S."/>
            <person name="Li G."/>
            <person name="Viehrig K."/>
            <person name="Ye F."/>
            <person name="Su P."/>
            <person name="Kiefer A.F."/>
            <person name="Nichols A."/>
            <person name="Cepeda A.J."/>
            <person name="Yan W."/>
            <person name="Fan B."/>
            <person name="Jiang Y."/>
            <person name="Adhikari A."/>
            <person name="Zheng C.-J."/>
            <person name="Schuster L."/>
            <person name="Cowan T.M."/>
            <person name="Smanski M.J."/>
            <person name="Chevrette M.G."/>
            <person name="De Carvalho L.P.S."/>
            <person name="Shen B."/>
        </authorList>
    </citation>
    <scope>NUCLEOTIDE SEQUENCE [LARGE SCALE GENOMIC DNA]</scope>
    <source>
        <strain evidence="3 4">NPDC013366</strain>
    </source>
</reference>
<dbReference type="InterPro" id="IPR050039">
    <property type="entry name" value="MAB_1171c-like"/>
</dbReference>
<dbReference type="Pfam" id="PF20182">
    <property type="entry name" value="DUF6545"/>
    <property type="match status" value="1"/>
</dbReference>
<evidence type="ECO:0000313" key="3">
    <source>
        <dbReference type="EMBL" id="MFF9880566.1"/>
    </source>
</evidence>
<keyword evidence="1" id="KW-0472">Membrane</keyword>
<dbReference type="EMBL" id="JBICBM010000001">
    <property type="protein sequence ID" value="MFF9880566.1"/>
    <property type="molecule type" value="Genomic_DNA"/>
</dbReference>
<keyword evidence="4" id="KW-1185">Reference proteome</keyword>
<feature type="transmembrane region" description="Helical" evidence="1">
    <location>
        <begin position="75"/>
        <end position="95"/>
    </location>
</feature>
<organism evidence="3 4">
    <name type="scientific">Streptomyces eurythermus</name>
    <dbReference type="NCBI Taxonomy" id="42237"/>
    <lineage>
        <taxon>Bacteria</taxon>
        <taxon>Bacillati</taxon>
        <taxon>Actinomycetota</taxon>
        <taxon>Actinomycetes</taxon>
        <taxon>Kitasatosporales</taxon>
        <taxon>Streptomycetaceae</taxon>
        <taxon>Streptomyces</taxon>
    </lineage>
</organism>
<sequence>MRPPGFLCEFSVSFWIPAAVLVTALAVKLPTIIRLWRDPLLRAVGTLLLLACAVFVFSAPSTVALVNRLTGVPNISAPWCYSLITALCANGLLLLITWRNGPCGRSAGTRRARRWVLSVYSGVIVALWVLFPLADTPVERLRDLDTYYATTPFIREGILLYLLAHAVACLVSSRLIRAWGRVAGLDAWLRRGLRLLGAGYALDLVYSAAKLTAVGARWAGRNADWLSTDLAPAVAAVAAILVAAGFVLPHAGQYLRDRWRIRLAHCELRPLYRLLRSVSGAGLPFVLRATPELRLTRRETFIRDVLLPLARRIDTGLCGRAYDAALGLGHPPERARALAAAVSVLDAVEHRAAVRGPAEPAAGTDTGQLLREIGAVSRALRRSADIKAVRARVAGVCCGRPGAGDVRRRDGGVLSSAGCRCLVAERAVPRAPLGRGSSRS</sequence>